<keyword evidence="5 7" id="KW-1133">Transmembrane helix</keyword>
<evidence type="ECO:0000313" key="10">
    <source>
        <dbReference type="Proteomes" id="UP000192761"/>
    </source>
</evidence>
<organism evidence="9 10">
    <name type="scientific">Andreprevotia lacus DSM 23236</name>
    <dbReference type="NCBI Taxonomy" id="1121001"/>
    <lineage>
        <taxon>Bacteria</taxon>
        <taxon>Pseudomonadati</taxon>
        <taxon>Pseudomonadota</taxon>
        <taxon>Betaproteobacteria</taxon>
        <taxon>Neisseriales</taxon>
        <taxon>Chitinibacteraceae</taxon>
        <taxon>Andreprevotia</taxon>
    </lineage>
</organism>
<dbReference type="STRING" id="1121001.SAMN02745857_03477"/>
<keyword evidence="6 7" id="KW-0472">Membrane</keyword>
<feature type="domain" description="Glycine transporter" evidence="8">
    <location>
        <begin position="100"/>
        <end position="172"/>
    </location>
</feature>
<dbReference type="PANTHER" id="PTHR30506">
    <property type="entry name" value="INNER MEMBRANE PROTEIN"/>
    <property type="match status" value="1"/>
</dbReference>
<accession>A0A1W1XYF9</accession>
<dbReference type="RefSeq" id="WP_084092423.1">
    <property type="nucleotide sequence ID" value="NZ_FWXD01000026.1"/>
</dbReference>
<feature type="transmembrane region" description="Helical" evidence="7">
    <location>
        <begin position="70"/>
        <end position="86"/>
    </location>
</feature>
<dbReference type="InterPro" id="IPR005115">
    <property type="entry name" value="Gly_transporter"/>
</dbReference>
<evidence type="ECO:0000256" key="7">
    <source>
        <dbReference type="SAM" id="Phobius"/>
    </source>
</evidence>
<feature type="transmembrane region" description="Helical" evidence="7">
    <location>
        <begin position="12"/>
        <end position="29"/>
    </location>
</feature>
<proteinExistence type="inferred from homology"/>
<evidence type="ECO:0000256" key="4">
    <source>
        <dbReference type="ARBA" id="ARBA00022692"/>
    </source>
</evidence>
<evidence type="ECO:0000313" key="9">
    <source>
        <dbReference type="EMBL" id="SMC28905.1"/>
    </source>
</evidence>
<dbReference type="AlphaFoldDB" id="A0A1W1XYF9"/>
<gene>
    <name evidence="9" type="ORF">SAMN02745857_03477</name>
</gene>
<feature type="domain" description="Glycine transporter" evidence="8">
    <location>
        <begin position="12"/>
        <end position="86"/>
    </location>
</feature>
<protein>
    <submittedName>
        <fullName evidence="9">Uncharacterized membrane protein YeiH</fullName>
    </submittedName>
</protein>
<evidence type="ECO:0000256" key="3">
    <source>
        <dbReference type="ARBA" id="ARBA00022475"/>
    </source>
</evidence>
<evidence type="ECO:0000256" key="2">
    <source>
        <dbReference type="ARBA" id="ARBA00008193"/>
    </source>
</evidence>
<dbReference type="Pfam" id="PF03458">
    <property type="entry name" value="Gly_transporter"/>
    <property type="match status" value="2"/>
</dbReference>
<comment type="subcellular location">
    <subcellularLocation>
        <location evidence="1">Cell membrane</location>
        <topology evidence="1">Multi-pass membrane protein</topology>
    </subcellularLocation>
</comment>
<reference evidence="9 10" key="1">
    <citation type="submission" date="2017-04" db="EMBL/GenBank/DDBJ databases">
        <authorList>
            <person name="Afonso C.L."/>
            <person name="Miller P.J."/>
            <person name="Scott M.A."/>
            <person name="Spackman E."/>
            <person name="Goraichik I."/>
            <person name="Dimitrov K.M."/>
            <person name="Suarez D.L."/>
            <person name="Swayne D.E."/>
        </authorList>
    </citation>
    <scope>NUCLEOTIDE SEQUENCE [LARGE SCALE GENOMIC DNA]</scope>
    <source>
        <strain evidence="9 10">DSM 23236</strain>
    </source>
</reference>
<feature type="transmembrane region" description="Helical" evidence="7">
    <location>
        <begin position="157"/>
        <end position="175"/>
    </location>
</feature>
<evidence type="ECO:0000256" key="1">
    <source>
        <dbReference type="ARBA" id="ARBA00004651"/>
    </source>
</evidence>
<evidence type="ECO:0000256" key="5">
    <source>
        <dbReference type="ARBA" id="ARBA00022989"/>
    </source>
</evidence>
<comment type="similarity">
    <text evidence="2">Belongs to the UPF0126 family.</text>
</comment>
<keyword evidence="3" id="KW-1003">Cell membrane</keyword>
<evidence type="ECO:0000256" key="6">
    <source>
        <dbReference type="ARBA" id="ARBA00023136"/>
    </source>
</evidence>
<keyword evidence="4 7" id="KW-0812">Transmembrane</keyword>
<dbReference type="Proteomes" id="UP000192761">
    <property type="component" value="Unassembled WGS sequence"/>
</dbReference>
<dbReference type="EMBL" id="FWXD01000026">
    <property type="protein sequence ID" value="SMC28905.1"/>
    <property type="molecule type" value="Genomic_DNA"/>
</dbReference>
<feature type="transmembrane region" description="Helical" evidence="7">
    <location>
        <begin position="36"/>
        <end position="58"/>
    </location>
</feature>
<feature type="transmembrane region" description="Helical" evidence="7">
    <location>
        <begin position="124"/>
        <end position="145"/>
    </location>
</feature>
<dbReference type="OrthoDB" id="9791874at2"/>
<evidence type="ECO:0000259" key="8">
    <source>
        <dbReference type="Pfam" id="PF03458"/>
    </source>
</evidence>
<keyword evidence="10" id="KW-1185">Reference proteome</keyword>
<sequence length="209" mass="22658">MPLLHTLFQFDWLYLIGTAAFTVSGYLIGARKQFDVLGVVILALLTAIGGGMIRDVLVNRVPRIFLDAEPLYTIFMTLAVIWAIKLHRRNKGLLVKLFIVADSIGLVAFSIAGAQVGIDARLNLFGVAFLGFVSAVGGGLVRDMMVNDVPFILHEDFYGTVAILVAVALFGLYGLGYAGPIVAWPLFAGGLALRLIAHVRDFRLPRVDA</sequence>
<feature type="transmembrane region" description="Helical" evidence="7">
    <location>
        <begin position="93"/>
        <end position="118"/>
    </location>
</feature>
<dbReference type="GO" id="GO:0005886">
    <property type="term" value="C:plasma membrane"/>
    <property type="evidence" value="ECO:0007669"/>
    <property type="project" value="UniProtKB-SubCell"/>
</dbReference>
<dbReference type="PANTHER" id="PTHR30506:SF3">
    <property type="entry name" value="UPF0126 INNER MEMBRANE PROTEIN YADS-RELATED"/>
    <property type="match status" value="1"/>
</dbReference>
<name>A0A1W1XYF9_9NEIS</name>